<dbReference type="Pfam" id="PF22301">
    <property type="entry name" value="AUDH_beta_propeller"/>
    <property type="match status" value="1"/>
</dbReference>
<proteinExistence type="predicted"/>
<evidence type="ECO:0000313" key="3">
    <source>
        <dbReference type="EMBL" id="MCC9631319.1"/>
    </source>
</evidence>
<keyword evidence="1" id="KW-0732">Signal</keyword>
<dbReference type="Gene3D" id="2.130.10.130">
    <property type="entry name" value="Integrin alpha, N-terminal"/>
    <property type="match status" value="2"/>
</dbReference>
<feature type="chain" id="PRO_5040978124" evidence="1">
    <location>
        <begin position="20"/>
        <end position="404"/>
    </location>
</feature>
<sequence>MLRTPCFLLVACCTFSAFAGDLRFEEQELPTKLGVGYAVRVLDMNGDQKLDIAIVDSQRVLWLENPTWKEHIITDEKQTKADNVCFAPTDIDGDGLIDFAIGADWQFNNTRGGATLQWATREGAEQGPWKVFSLPADPTLHRINFADVIGDERPELIVAPLKGRNTDGPEFAENGIRLMALSIPADPEKEPWPQTLITDKLHVAHNFYPTDMNGDGRDDLLVASFEGVTLVEREGDAWKSTLIGAGEQERPYPARGASEVKRGKLADGSDYVATIEPWHGDRVVVYTKPKDAPLRSLWKRHVLDAELKWGHAVWCANMDDDADEELVIGVRDDVGDNTRRGLRIYDPVNAAEGQWRRTVVDPGGVAIEDLTVGDMDGDGRNDVVAVGRQTHNVRIYWNKTQTDR</sequence>
<name>A0A9X1SM43_9BACT</name>
<protein>
    <submittedName>
        <fullName evidence="3">VCBS repeat-containing protein</fullName>
    </submittedName>
</protein>
<dbReference type="PANTHER" id="PTHR44103">
    <property type="entry name" value="PROPROTEIN CONVERTASE P"/>
    <property type="match status" value="1"/>
</dbReference>
<dbReference type="PANTHER" id="PTHR44103:SF1">
    <property type="entry name" value="PROPROTEIN CONVERTASE P"/>
    <property type="match status" value="1"/>
</dbReference>
<comment type="caution">
    <text evidence="3">The sequence shown here is derived from an EMBL/GenBank/DDBJ whole genome shotgun (WGS) entry which is preliminary data.</text>
</comment>
<dbReference type="EMBL" id="JAJKFT010000010">
    <property type="protein sequence ID" value="MCC9631319.1"/>
    <property type="molecule type" value="Genomic_DNA"/>
</dbReference>
<feature type="signal peptide" evidence="1">
    <location>
        <begin position="1"/>
        <end position="19"/>
    </location>
</feature>
<dbReference type="InterPro" id="IPR054583">
    <property type="entry name" value="Beta-prop_AUDH"/>
</dbReference>
<dbReference type="InterPro" id="IPR028994">
    <property type="entry name" value="Integrin_alpha_N"/>
</dbReference>
<dbReference type="SUPFAM" id="SSF69318">
    <property type="entry name" value="Integrin alpha N-terminal domain"/>
    <property type="match status" value="1"/>
</dbReference>
<dbReference type="Proteomes" id="UP001139103">
    <property type="component" value="Unassembled WGS sequence"/>
</dbReference>
<evidence type="ECO:0000259" key="2">
    <source>
        <dbReference type="Pfam" id="PF22301"/>
    </source>
</evidence>
<accession>A0A9X1SM43</accession>
<evidence type="ECO:0000256" key="1">
    <source>
        <dbReference type="SAM" id="SignalP"/>
    </source>
</evidence>
<reference evidence="3" key="1">
    <citation type="submission" date="2021-11" db="EMBL/GenBank/DDBJ databases">
        <title>Genome sequence.</title>
        <authorList>
            <person name="Sun Q."/>
        </authorList>
    </citation>
    <scope>NUCLEOTIDE SEQUENCE</scope>
    <source>
        <strain evidence="3">JC732</strain>
    </source>
</reference>
<dbReference type="RefSeq" id="WP_230223178.1">
    <property type="nucleotide sequence ID" value="NZ_JAJKFT010000010.1"/>
</dbReference>
<evidence type="ECO:0000313" key="4">
    <source>
        <dbReference type="Proteomes" id="UP001139103"/>
    </source>
</evidence>
<gene>
    <name evidence="3" type="ORF">LOC68_23240</name>
</gene>
<dbReference type="AlphaFoldDB" id="A0A9X1SM43"/>
<organism evidence="3 4">
    <name type="scientific">Blastopirellula sediminis</name>
    <dbReference type="NCBI Taxonomy" id="2894196"/>
    <lineage>
        <taxon>Bacteria</taxon>
        <taxon>Pseudomonadati</taxon>
        <taxon>Planctomycetota</taxon>
        <taxon>Planctomycetia</taxon>
        <taxon>Pirellulales</taxon>
        <taxon>Pirellulaceae</taxon>
        <taxon>Blastopirellula</taxon>
    </lineage>
</organism>
<keyword evidence="4" id="KW-1185">Reference proteome</keyword>
<feature type="domain" description="Aldos-2-ulose dehydratase beta-propeller" evidence="2">
    <location>
        <begin position="113"/>
        <end position="288"/>
    </location>
</feature>